<evidence type="ECO:0000256" key="4">
    <source>
        <dbReference type="ARBA" id="ARBA00022475"/>
    </source>
</evidence>
<evidence type="ECO:0000256" key="3">
    <source>
        <dbReference type="ARBA" id="ARBA00022448"/>
    </source>
</evidence>
<dbReference type="Gene3D" id="1.10.1760.20">
    <property type="match status" value="1"/>
</dbReference>
<evidence type="ECO:0000256" key="1">
    <source>
        <dbReference type="ARBA" id="ARBA00004651"/>
    </source>
</evidence>
<evidence type="ECO:0000313" key="10">
    <source>
        <dbReference type="EMBL" id="VEJ36074.1"/>
    </source>
</evidence>
<dbReference type="PANTHER" id="PTHR38438:SF1">
    <property type="entry name" value="RIBOFLAVIN TRANSPORTER RIBU"/>
    <property type="match status" value="1"/>
</dbReference>
<evidence type="ECO:0000256" key="7">
    <source>
        <dbReference type="ARBA" id="ARBA00023136"/>
    </source>
</evidence>
<proteinExistence type="inferred from homology"/>
<keyword evidence="6 9" id="KW-1133">Transmembrane helix</keyword>
<reference evidence="10 11" key="1">
    <citation type="submission" date="2018-12" db="EMBL/GenBank/DDBJ databases">
        <authorList>
            <consortium name="Pathogen Informatics"/>
        </authorList>
    </citation>
    <scope>NUCLEOTIDE SEQUENCE [LARGE SCALE GENOMIC DNA]</scope>
    <source>
        <strain evidence="10 11">NCTC13079</strain>
    </source>
</reference>
<evidence type="ECO:0000313" key="11">
    <source>
        <dbReference type="Proteomes" id="UP000269544"/>
    </source>
</evidence>
<dbReference type="PIRSF" id="PIRSF037778">
    <property type="entry name" value="UCP037778_transp_RibU"/>
    <property type="match status" value="1"/>
</dbReference>
<keyword evidence="3 8" id="KW-0813">Transport</keyword>
<feature type="transmembrane region" description="Helical" evidence="9">
    <location>
        <begin position="20"/>
        <end position="39"/>
    </location>
</feature>
<dbReference type="PANTHER" id="PTHR38438">
    <property type="entry name" value="RIBOFLAVIN TRANSPORTER RIBU"/>
    <property type="match status" value="1"/>
</dbReference>
<keyword evidence="11" id="KW-1185">Reference proteome</keyword>
<evidence type="ECO:0000256" key="2">
    <source>
        <dbReference type="ARBA" id="ARBA00005540"/>
    </source>
</evidence>
<feature type="transmembrane region" description="Helical" evidence="9">
    <location>
        <begin position="51"/>
        <end position="78"/>
    </location>
</feature>
<accession>A0A3S4YLG4</accession>
<comment type="subcellular location">
    <subcellularLocation>
        <location evidence="1">Cell membrane</location>
        <topology evidence="1">Multi-pass membrane protein</topology>
    </subcellularLocation>
</comment>
<keyword evidence="7 8" id="KW-0472">Membrane</keyword>
<evidence type="ECO:0000256" key="9">
    <source>
        <dbReference type="SAM" id="Phobius"/>
    </source>
</evidence>
<dbReference type="InterPro" id="IPR025720">
    <property type="entry name" value="RibU"/>
</dbReference>
<dbReference type="GO" id="GO:0005886">
    <property type="term" value="C:plasma membrane"/>
    <property type="evidence" value="ECO:0007669"/>
    <property type="project" value="UniProtKB-SubCell"/>
</dbReference>
<evidence type="ECO:0000256" key="5">
    <source>
        <dbReference type="ARBA" id="ARBA00022692"/>
    </source>
</evidence>
<dbReference type="InterPro" id="IPR024529">
    <property type="entry name" value="ECF_trnsprt_substrate-spec"/>
</dbReference>
<evidence type="ECO:0000256" key="6">
    <source>
        <dbReference type="ARBA" id="ARBA00022989"/>
    </source>
</evidence>
<gene>
    <name evidence="10" type="primary">ribU</name>
    <name evidence="10" type="ORF">NCTC13079_01267</name>
</gene>
<keyword evidence="4 8" id="KW-1003">Cell membrane</keyword>
<dbReference type="AlphaFoldDB" id="A0A3S4YLG4"/>
<comment type="function">
    <text evidence="8">Probably a riboflavin-binding protein that interacts with the energy-coupling factor (ECF) ABC-transporter complex.</text>
</comment>
<feature type="transmembrane region" description="Helical" evidence="9">
    <location>
        <begin position="90"/>
        <end position="107"/>
    </location>
</feature>
<dbReference type="EMBL" id="LR134523">
    <property type="protein sequence ID" value="VEJ36074.1"/>
    <property type="molecule type" value="Genomic_DNA"/>
</dbReference>
<feature type="transmembrane region" description="Helical" evidence="9">
    <location>
        <begin position="119"/>
        <end position="144"/>
    </location>
</feature>
<protein>
    <recommendedName>
        <fullName evidence="8">Riboflavin transporter</fullName>
    </recommendedName>
</protein>
<name>A0A3S4YLG4_9FIRM</name>
<organism evidence="10 11">
    <name type="scientific">Aedoeadaptatus ivorii</name>
    <dbReference type="NCBI Taxonomy" id="54006"/>
    <lineage>
        <taxon>Bacteria</taxon>
        <taxon>Bacillati</taxon>
        <taxon>Bacillota</taxon>
        <taxon>Tissierellia</taxon>
        <taxon>Tissierellales</taxon>
        <taxon>Peptoniphilaceae</taxon>
        <taxon>Aedoeadaptatus</taxon>
    </lineage>
</organism>
<dbReference type="GO" id="GO:0032217">
    <property type="term" value="F:riboflavin transmembrane transporter activity"/>
    <property type="evidence" value="ECO:0007669"/>
    <property type="project" value="UniProtKB-UniRule"/>
</dbReference>
<dbReference type="KEGG" id="piv:NCTC13079_01267"/>
<comment type="similarity">
    <text evidence="2 8">Belongs to the prokaryotic riboflavin transporter (P-RFT) (TC 2.A.87) family.</text>
</comment>
<dbReference type="OrthoDB" id="9809216at2"/>
<feature type="transmembrane region" description="Helical" evidence="9">
    <location>
        <begin position="169"/>
        <end position="193"/>
    </location>
</feature>
<dbReference type="RefSeq" id="WP_126465881.1">
    <property type="nucleotide sequence ID" value="NZ_JAUSWF010000008.1"/>
</dbReference>
<dbReference type="Proteomes" id="UP000269544">
    <property type="component" value="Chromosome"/>
</dbReference>
<keyword evidence="5 9" id="KW-0812">Transmembrane</keyword>
<sequence length="205" mass="22106">MNQIQRGKSVYSTKNLTKLSMLAVVAFLLMYVEFPLAFIAPPFIKIDLSDVPALIGGFAMGPVVGITIELIKCVLAVFVRGTATGGVGELSNFIVGAVFVGTSAAFYRRHNTYKGAVAGLLAGVVGMTALATLSNYFVVFPLYAKIMPMEAILEMGRAVTSKVHSLWDLMVYCIIPFNLVKGCVVSIVTLLLYKRVSPFLGGKRK</sequence>
<evidence type="ECO:0000256" key="8">
    <source>
        <dbReference type="PIRNR" id="PIRNR037778"/>
    </source>
</evidence>
<dbReference type="Pfam" id="PF12822">
    <property type="entry name" value="ECF_trnsprt"/>
    <property type="match status" value="1"/>
</dbReference>